<comment type="caution">
    <text evidence="8">The sequence shown here is derived from an EMBL/GenBank/DDBJ whole genome shotgun (WGS) entry which is preliminary data.</text>
</comment>
<dbReference type="PROSITE" id="PS50850">
    <property type="entry name" value="MFS"/>
    <property type="match status" value="1"/>
</dbReference>
<feature type="transmembrane region" description="Helical" evidence="6">
    <location>
        <begin position="233"/>
        <end position="258"/>
    </location>
</feature>
<dbReference type="Proteomes" id="UP000194885">
    <property type="component" value="Unassembled WGS sequence"/>
</dbReference>
<feature type="transmembrane region" description="Helical" evidence="6">
    <location>
        <begin position="358"/>
        <end position="375"/>
    </location>
</feature>
<evidence type="ECO:0000313" key="8">
    <source>
        <dbReference type="EMBL" id="OTN94025.1"/>
    </source>
</evidence>
<feature type="transmembrane region" description="Helical" evidence="6">
    <location>
        <begin position="72"/>
        <end position="91"/>
    </location>
</feature>
<dbReference type="GO" id="GO:0005886">
    <property type="term" value="C:plasma membrane"/>
    <property type="evidence" value="ECO:0007669"/>
    <property type="project" value="UniProtKB-SubCell"/>
</dbReference>
<dbReference type="EMBL" id="NGKW01000003">
    <property type="protein sequence ID" value="OTN94025.1"/>
    <property type="molecule type" value="Genomic_DNA"/>
</dbReference>
<feature type="transmembrane region" description="Helical" evidence="6">
    <location>
        <begin position="34"/>
        <end position="52"/>
    </location>
</feature>
<feature type="transmembrane region" description="Helical" evidence="6">
    <location>
        <begin position="264"/>
        <end position="285"/>
    </location>
</feature>
<accession>A0A242BEU7</accession>
<dbReference type="InterPro" id="IPR053200">
    <property type="entry name" value="YfmO-like"/>
</dbReference>
<comment type="subcellular location">
    <subcellularLocation>
        <location evidence="1">Cell membrane</location>
        <topology evidence="1">Multi-pass membrane protein</topology>
    </subcellularLocation>
</comment>
<keyword evidence="2" id="KW-0813">Transport</keyword>
<dbReference type="PANTHER" id="PTHR43683">
    <property type="entry name" value="MULTIDRUG EFFLUX PROTEIN YFMO"/>
    <property type="match status" value="1"/>
</dbReference>
<feature type="transmembrane region" description="Helical" evidence="6">
    <location>
        <begin position="381"/>
        <end position="400"/>
    </location>
</feature>
<dbReference type="GO" id="GO:0022857">
    <property type="term" value="F:transmembrane transporter activity"/>
    <property type="evidence" value="ECO:0007669"/>
    <property type="project" value="InterPro"/>
</dbReference>
<evidence type="ECO:0000256" key="4">
    <source>
        <dbReference type="ARBA" id="ARBA00022989"/>
    </source>
</evidence>
<evidence type="ECO:0000313" key="9">
    <source>
        <dbReference type="Proteomes" id="UP000194885"/>
    </source>
</evidence>
<protein>
    <submittedName>
        <fullName evidence="8">Major facilitator superfamily transporter</fullName>
    </submittedName>
</protein>
<dbReference type="Pfam" id="PF07690">
    <property type="entry name" value="MFS_1"/>
    <property type="match status" value="1"/>
</dbReference>
<name>A0A242BEU7_ENTFC</name>
<dbReference type="InterPro" id="IPR001958">
    <property type="entry name" value="Tet-R_TetA/multi-R_MdtG-like"/>
</dbReference>
<feature type="transmembrane region" description="Helical" evidence="6">
    <location>
        <begin position="186"/>
        <end position="206"/>
    </location>
</feature>
<dbReference type="InterPro" id="IPR036259">
    <property type="entry name" value="MFS_trans_sf"/>
</dbReference>
<dbReference type="SUPFAM" id="SSF103473">
    <property type="entry name" value="MFS general substrate transporter"/>
    <property type="match status" value="1"/>
</dbReference>
<proteinExistence type="predicted"/>
<dbReference type="CDD" id="cd17474">
    <property type="entry name" value="MFS_YfmO_like"/>
    <property type="match status" value="1"/>
</dbReference>
<feature type="transmembrane region" description="Helical" evidence="6">
    <location>
        <begin position="131"/>
        <end position="151"/>
    </location>
</feature>
<evidence type="ECO:0000256" key="1">
    <source>
        <dbReference type="ARBA" id="ARBA00004651"/>
    </source>
</evidence>
<dbReference type="PRINTS" id="PR01035">
    <property type="entry name" value="TCRTETA"/>
</dbReference>
<keyword evidence="4 6" id="KW-1133">Transmembrane helix</keyword>
<dbReference type="InterPro" id="IPR011701">
    <property type="entry name" value="MFS"/>
</dbReference>
<evidence type="ECO:0000256" key="3">
    <source>
        <dbReference type="ARBA" id="ARBA00022692"/>
    </source>
</evidence>
<gene>
    <name evidence="8" type="ORF">A5810_001904</name>
</gene>
<dbReference type="AlphaFoldDB" id="A0A242BEU7"/>
<organism evidence="8 9">
    <name type="scientific">Enterococcus faecium</name>
    <name type="common">Streptococcus faecium</name>
    <dbReference type="NCBI Taxonomy" id="1352"/>
    <lineage>
        <taxon>Bacteria</taxon>
        <taxon>Bacillati</taxon>
        <taxon>Bacillota</taxon>
        <taxon>Bacilli</taxon>
        <taxon>Lactobacillales</taxon>
        <taxon>Enterococcaceae</taxon>
        <taxon>Enterococcus</taxon>
    </lineage>
</organism>
<evidence type="ECO:0000256" key="2">
    <source>
        <dbReference type="ARBA" id="ARBA00022448"/>
    </source>
</evidence>
<dbReference type="PANTHER" id="PTHR43683:SF1">
    <property type="entry name" value="MULTIDRUG EFFLUX PROTEIN YFMO"/>
    <property type="match status" value="1"/>
</dbReference>
<evidence type="ECO:0000256" key="6">
    <source>
        <dbReference type="SAM" id="Phobius"/>
    </source>
</evidence>
<feature type="domain" description="Major facilitator superfamily (MFS) profile" evidence="7">
    <location>
        <begin position="34"/>
        <end position="406"/>
    </location>
</feature>
<feature type="transmembrane region" description="Helical" evidence="6">
    <location>
        <begin position="163"/>
        <end position="180"/>
    </location>
</feature>
<feature type="transmembrane region" description="Helical" evidence="6">
    <location>
        <begin position="103"/>
        <end position="125"/>
    </location>
</feature>
<dbReference type="InterPro" id="IPR020846">
    <property type="entry name" value="MFS_dom"/>
</dbReference>
<evidence type="ECO:0000256" key="5">
    <source>
        <dbReference type="ARBA" id="ARBA00023136"/>
    </source>
</evidence>
<dbReference type="Gene3D" id="1.20.1250.20">
    <property type="entry name" value="MFS general substrate transporter like domains"/>
    <property type="match status" value="1"/>
</dbReference>
<feature type="transmembrane region" description="Helical" evidence="6">
    <location>
        <begin position="317"/>
        <end position="337"/>
    </location>
</feature>
<evidence type="ECO:0000259" key="7">
    <source>
        <dbReference type="PROSITE" id="PS50850"/>
    </source>
</evidence>
<keyword evidence="5 6" id="KW-0472">Membrane</keyword>
<feature type="transmembrane region" description="Helical" evidence="6">
    <location>
        <begin position="292"/>
        <end position="311"/>
    </location>
</feature>
<reference evidence="8 9" key="1">
    <citation type="submission" date="2017-05" db="EMBL/GenBank/DDBJ databases">
        <title>The Genome Sequence of Enterococcus faecium 7H8_DIV0219.</title>
        <authorList>
            <consortium name="The Broad Institute Genomics Platform"/>
            <consortium name="The Broad Institute Genomic Center for Infectious Diseases"/>
            <person name="Earl A."/>
            <person name="Manson A."/>
            <person name="Schwartman J."/>
            <person name="Gilmore M."/>
            <person name="Abouelleil A."/>
            <person name="Cao P."/>
            <person name="Chapman S."/>
            <person name="Cusick C."/>
            <person name="Shea T."/>
            <person name="Young S."/>
            <person name="Neafsey D."/>
            <person name="Nusbaum C."/>
            <person name="Birren B."/>
        </authorList>
    </citation>
    <scope>NUCLEOTIDE SEQUENCE [LARGE SCALE GENOMIC DNA]</scope>
    <source>
        <strain evidence="8 9">7H8_DIV0219</strain>
    </source>
</reference>
<sequence>MKVSSKNILRGMEILENQIDIQEQTNEETKGKSSALVVAATCMIAFMGVGLVDPILKTIAAQLNATPAETTLLFTSYMLVTGVVMLFTGFLSSRIGLKKTLMTGLFIIVVFAGLGGLSGNIGMLIGLRAGWGVGNALFVSTALATIVSILVGNTEKAIMMYEAALGCGMAVGPLVGGVLGSGSWRYPFFGVAFLMFCGFIALAVLLPETEKPKRKVGLWEGVKALSNHKLRSVGLIALLYNFGFFTLLAYAPFLLIGYSELEVGFVFFGWGVLLAIASIFVAPALERKFTTYRTILAAFVLFIICLLLLGAGTSMPVLVPISIVLAGFFQGIINTLLTTIAMEIPGLQRNVASSSYSFVRFFGGALAPFIAGVIGEHIGESYAFYFAGAIVLISVCCIIYHRNYFATNEEE</sequence>
<keyword evidence="3 6" id="KW-0812">Transmembrane</keyword>